<dbReference type="AlphaFoldDB" id="A0A9W6TP85"/>
<dbReference type="PANTHER" id="PTHR13510">
    <property type="entry name" value="FYVE-FINGER-CONTAINING RAB5 EFFECTOR PROTEIN RABENOSYN-5-RELATED"/>
    <property type="match status" value="1"/>
</dbReference>
<dbReference type="InterPro" id="IPR023393">
    <property type="entry name" value="START-like_dom_sf"/>
</dbReference>
<comment type="caution">
    <text evidence="2">The sequence shown here is derived from an EMBL/GenBank/DDBJ whole genome shotgun (WGS) entry which is preliminary data.</text>
</comment>
<dbReference type="Gene3D" id="3.30.530.20">
    <property type="match status" value="1"/>
</dbReference>
<dbReference type="InterPro" id="IPR052727">
    <property type="entry name" value="Rab4/Rab5_effector"/>
</dbReference>
<organism evidence="2 3">
    <name type="scientific">Phytophthora lilii</name>
    <dbReference type="NCBI Taxonomy" id="2077276"/>
    <lineage>
        <taxon>Eukaryota</taxon>
        <taxon>Sar</taxon>
        <taxon>Stramenopiles</taxon>
        <taxon>Oomycota</taxon>
        <taxon>Peronosporomycetes</taxon>
        <taxon>Peronosporales</taxon>
        <taxon>Peronosporaceae</taxon>
        <taxon>Phytophthora</taxon>
    </lineage>
</organism>
<gene>
    <name evidence="2" type="ORF">Plil01_000596400</name>
</gene>
<dbReference type="Proteomes" id="UP001165083">
    <property type="component" value="Unassembled WGS sequence"/>
</dbReference>
<sequence length="499" mass="54933">MELLGATFHSSRRVSVGATNGGTDVGSAVLRDQVVHSKNSRGTSQFTWRAMQSRDDEFTAAGIYPPKPLTLSTASANDLELLADQLVAETLRSSDDFISQGRTVNRGHWKTVKSKNNMTTYRERKGSSSKILRGRTSSEATEAFEEGPQLPEFCPSVDKNMTIQSVLEATYLSVSGTGQHDNDTDDETPEEFTMEDILEQKVMEKSKPEIAPMVLCTGVIPGTVEDAALGFIADTEARTRVRNSKISETAIEDVRILSHIQGPSFDDPFRFLGIKWWTQSTSGAAAHFIKPRDCLVLESSGMALDADGNRFCYLLSHSISLDEVPEFGQSDYERLTFSACHIIRPHDAAGKVEVFCRGFMDPAGSFTERLSIYRFCNSLMTVPHVIDKAYSRKLAWLLEKEPRGISTLGPSGQTLATCASCCEKLNRGVGKLLDYSICILCRHSACWKCTKKTTLLLEACGSSKLTKRAMDFCLKCLLEAKELPAWQVGVSSLLVTDVA</sequence>
<name>A0A9W6TP85_9STRA</name>
<reference evidence="2" key="1">
    <citation type="submission" date="2023-04" db="EMBL/GenBank/DDBJ databases">
        <title>Phytophthora lilii NBRC 32176.</title>
        <authorList>
            <person name="Ichikawa N."/>
            <person name="Sato H."/>
            <person name="Tonouchi N."/>
        </authorList>
    </citation>
    <scope>NUCLEOTIDE SEQUENCE</scope>
    <source>
        <strain evidence="2">NBRC 32176</strain>
    </source>
</reference>
<dbReference type="PANTHER" id="PTHR13510:SF44">
    <property type="entry name" value="RABENOSYN-5"/>
    <property type="match status" value="1"/>
</dbReference>
<proteinExistence type="predicted"/>
<evidence type="ECO:0000256" key="1">
    <source>
        <dbReference type="SAM" id="MobiDB-lite"/>
    </source>
</evidence>
<keyword evidence="3" id="KW-1185">Reference proteome</keyword>
<dbReference type="OrthoDB" id="114078at2759"/>
<evidence type="ECO:0000313" key="2">
    <source>
        <dbReference type="EMBL" id="GMF16647.1"/>
    </source>
</evidence>
<evidence type="ECO:0000313" key="3">
    <source>
        <dbReference type="Proteomes" id="UP001165083"/>
    </source>
</evidence>
<accession>A0A9W6TP85</accession>
<dbReference type="EMBL" id="BSXW01000257">
    <property type="protein sequence ID" value="GMF16647.1"/>
    <property type="molecule type" value="Genomic_DNA"/>
</dbReference>
<protein>
    <submittedName>
        <fullName evidence="2">Unnamed protein product</fullName>
    </submittedName>
</protein>
<feature type="region of interest" description="Disordered" evidence="1">
    <location>
        <begin position="124"/>
        <end position="151"/>
    </location>
</feature>